<reference evidence="2 3" key="1">
    <citation type="journal article" date="2021" name="Commun. Biol.">
        <title>The genome of Shorea leprosula (Dipterocarpaceae) highlights the ecological relevance of drought in aseasonal tropical rainforests.</title>
        <authorList>
            <person name="Ng K.K.S."/>
            <person name="Kobayashi M.J."/>
            <person name="Fawcett J.A."/>
            <person name="Hatakeyama M."/>
            <person name="Paape T."/>
            <person name="Ng C.H."/>
            <person name="Ang C.C."/>
            <person name="Tnah L.H."/>
            <person name="Lee C.T."/>
            <person name="Nishiyama T."/>
            <person name="Sese J."/>
            <person name="O'Brien M.J."/>
            <person name="Copetti D."/>
            <person name="Mohd Noor M.I."/>
            <person name="Ong R.C."/>
            <person name="Putra M."/>
            <person name="Sireger I.Z."/>
            <person name="Indrioko S."/>
            <person name="Kosugi Y."/>
            <person name="Izuno A."/>
            <person name="Isagi Y."/>
            <person name="Lee S.L."/>
            <person name="Shimizu K.K."/>
        </authorList>
    </citation>
    <scope>NUCLEOTIDE SEQUENCE [LARGE SCALE GENOMIC DNA]</scope>
    <source>
        <strain evidence="2">214</strain>
    </source>
</reference>
<evidence type="ECO:0000256" key="1">
    <source>
        <dbReference type="SAM" id="MobiDB-lite"/>
    </source>
</evidence>
<feature type="region of interest" description="Disordered" evidence="1">
    <location>
        <begin position="1"/>
        <end position="22"/>
    </location>
</feature>
<accession>A0AAV5JKZ7</accession>
<gene>
    <name evidence="2" type="ORF">SLEP1_g26059</name>
</gene>
<evidence type="ECO:0000313" key="2">
    <source>
        <dbReference type="EMBL" id="GKV15263.1"/>
    </source>
</evidence>
<comment type="caution">
    <text evidence="2">The sequence shown here is derived from an EMBL/GenBank/DDBJ whole genome shotgun (WGS) entry which is preliminary data.</text>
</comment>
<evidence type="ECO:0000313" key="3">
    <source>
        <dbReference type="Proteomes" id="UP001054252"/>
    </source>
</evidence>
<dbReference type="EMBL" id="BPVZ01000043">
    <property type="protein sequence ID" value="GKV15263.1"/>
    <property type="molecule type" value="Genomic_DNA"/>
</dbReference>
<proteinExistence type="predicted"/>
<keyword evidence="3" id="KW-1185">Reference proteome</keyword>
<dbReference type="Proteomes" id="UP001054252">
    <property type="component" value="Unassembled WGS sequence"/>
</dbReference>
<name>A0AAV5JKZ7_9ROSI</name>
<sequence length="54" mass="5792">MAPKCRRGTTGGHEDNSTPPILAASPFAQATAQEGGANNPQMVMFVQEFMVEIR</sequence>
<protein>
    <submittedName>
        <fullName evidence="2">Uncharacterized protein</fullName>
    </submittedName>
</protein>
<organism evidence="2 3">
    <name type="scientific">Rubroshorea leprosula</name>
    <dbReference type="NCBI Taxonomy" id="152421"/>
    <lineage>
        <taxon>Eukaryota</taxon>
        <taxon>Viridiplantae</taxon>
        <taxon>Streptophyta</taxon>
        <taxon>Embryophyta</taxon>
        <taxon>Tracheophyta</taxon>
        <taxon>Spermatophyta</taxon>
        <taxon>Magnoliopsida</taxon>
        <taxon>eudicotyledons</taxon>
        <taxon>Gunneridae</taxon>
        <taxon>Pentapetalae</taxon>
        <taxon>rosids</taxon>
        <taxon>malvids</taxon>
        <taxon>Malvales</taxon>
        <taxon>Dipterocarpaceae</taxon>
        <taxon>Rubroshorea</taxon>
    </lineage>
</organism>
<dbReference type="AlphaFoldDB" id="A0AAV5JKZ7"/>